<evidence type="ECO:0000313" key="2">
    <source>
        <dbReference type="EMBL" id="GIX92088.1"/>
    </source>
</evidence>
<evidence type="ECO:0000313" key="3">
    <source>
        <dbReference type="Proteomes" id="UP001054837"/>
    </source>
</evidence>
<reference evidence="2 3" key="1">
    <citation type="submission" date="2021-06" db="EMBL/GenBank/DDBJ databases">
        <title>Caerostris darwini draft genome.</title>
        <authorList>
            <person name="Kono N."/>
            <person name="Arakawa K."/>
        </authorList>
    </citation>
    <scope>NUCLEOTIDE SEQUENCE [LARGE SCALE GENOMIC DNA]</scope>
</reference>
<accession>A0AAV4P7T3</accession>
<feature type="region of interest" description="Disordered" evidence="1">
    <location>
        <begin position="705"/>
        <end position="740"/>
    </location>
</feature>
<feature type="compositionally biased region" description="Polar residues" evidence="1">
    <location>
        <begin position="729"/>
        <end position="740"/>
    </location>
</feature>
<feature type="compositionally biased region" description="Polar residues" evidence="1">
    <location>
        <begin position="278"/>
        <end position="296"/>
    </location>
</feature>
<keyword evidence="3" id="KW-1185">Reference proteome</keyword>
<name>A0AAV4P7T3_9ARAC</name>
<dbReference type="Proteomes" id="UP001054837">
    <property type="component" value="Unassembled WGS sequence"/>
</dbReference>
<comment type="caution">
    <text evidence="2">The sequence shown here is derived from an EMBL/GenBank/DDBJ whole genome shotgun (WGS) entry which is preliminary data.</text>
</comment>
<dbReference type="AlphaFoldDB" id="A0AAV4P7T3"/>
<sequence>MIVFTDNHERNLQDHPPFASLSGYFDDFRRWKIKAEVKLSLSFRSIEGTPMPSKEDNLLFVNPVVANDFPIDKSTTERQNEGGIQSDGQNSRKMDLTISATKEESMDRYSPRYNAANPLPIQVTDTTKTSRQDSVDTLYQPSESTEIIPFDAMRHYYEQQFFSPLQTLRHLEDNLAREVLPLTLGHSINKDNNEASIGMVVPHSYHPYYDVVPIIDSPPHPIQIMQNVPVNLHSKDNMPHKTPELNQQRLLQGYHAPNSNRHPEPLPEVTHRHPDHNAQPNSQNSSPEKHILNQSPDRLKYSNHRGSQPPPENIPPHYSTLRNPIHNKVVQNNIDSNQLHSKPKNAELNRHLYYGPLNERFANTREPHPSLTLSEVSRPINDNYLNRNRVIPQQDYRETYSMHDNKQLHPRNPPKLYHVPQYTVVPYQNLPRYLQNQNYFDGIQSSDRNIPQSPSDTHRPFSKYPQSPTNIDGQESPKINIPHSIPDNRHLLTNRLRHPYDFDRPQSSEKNVPQSLPRNHHALAKHLQVSSNLDGHQSSERNIPQSLPGNTRPLPKNQRNASYLDRYQSSQRNTPLPDNNHLLPNRQQDPSYLDRYQSSERKNPPSLRGNHPQVTNYPLKPSYLDKSQSLINNNRPLPHPQQERPYIDGSRSSEENTHQSAPDNNRRLPKHQQDLPYHNRPQSSERNIHQSLLNNLRPLSQYQHDPVYADGSESSENNNPELSPGSGPSFHQKSPDYSLNTDENKILKTNSLPTPYHSKDVDLKKSRVQIPDYEPGKQQLDEKVKSENNVYRPKKRLRNNRNDRELNKREHIENSKRFEI</sequence>
<feature type="region of interest" description="Disordered" evidence="1">
    <location>
        <begin position="530"/>
        <end position="683"/>
    </location>
</feature>
<feature type="compositionally biased region" description="Basic and acidic residues" evidence="1">
    <location>
        <begin position="800"/>
        <end position="820"/>
    </location>
</feature>
<feature type="compositionally biased region" description="Basic and acidic residues" evidence="1">
    <location>
        <begin position="641"/>
        <end position="657"/>
    </location>
</feature>
<dbReference type="EMBL" id="BPLQ01002371">
    <property type="protein sequence ID" value="GIX92088.1"/>
    <property type="molecule type" value="Genomic_DNA"/>
</dbReference>
<feature type="region of interest" description="Disordered" evidence="1">
    <location>
        <begin position="74"/>
        <end position="93"/>
    </location>
</feature>
<feature type="compositionally biased region" description="Polar residues" evidence="1">
    <location>
        <begin position="625"/>
        <end position="635"/>
    </location>
</feature>
<evidence type="ECO:0000256" key="1">
    <source>
        <dbReference type="SAM" id="MobiDB-lite"/>
    </source>
</evidence>
<organism evidence="2 3">
    <name type="scientific">Caerostris darwini</name>
    <dbReference type="NCBI Taxonomy" id="1538125"/>
    <lineage>
        <taxon>Eukaryota</taxon>
        <taxon>Metazoa</taxon>
        <taxon>Ecdysozoa</taxon>
        <taxon>Arthropoda</taxon>
        <taxon>Chelicerata</taxon>
        <taxon>Arachnida</taxon>
        <taxon>Araneae</taxon>
        <taxon>Araneomorphae</taxon>
        <taxon>Entelegynae</taxon>
        <taxon>Araneoidea</taxon>
        <taxon>Araneidae</taxon>
        <taxon>Caerostris</taxon>
    </lineage>
</organism>
<feature type="compositionally biased region" description="Basic and acidic residues" evidence="1">
    <location>
        <begin position="261"/>
        <end position="276"/>
    </location>
</feature>
<protein>
    <submittedName>
        <fullName evidence="2">Uncharacterized protein</fullName>
    </submittedName>
</protein>
<feature type="region of interest" description="Disordered" evidence="1">
    <location>
        <begin position="796"/>
        <end position="820"/>
    </location>
</feature>
<gene>
    <name evidence="2" type="primary">AVEN_246524_1</name>
    <name evidence="2" type="ORF">CDAR_222131</name>
</gene>
<feature type="region of interest" description="Disordered" evidence="1">
    <location>
        <begin position="442"/>
        <end position="486"/>
    </location>
</feature>
<proteinExistence type="predicted"/>
<feature type="compositionally biased region" description="Polar residues" evidence="1">
    <location>
        <begin position="464"/>
        <end position="473"/>
    </location>
</feature>
<feature type="compositionally biased region" description="Low complexity" evidence="1">
    <location>
        <begin position="711"/>
        <end position="726"/>
    </location>
</feature>
<feature type="compositionally biased region" description="Polar residues" evidence="1">
    <location>
        <begin position="442"/>
        <end position="455"/>
    </location>
</feature>
<feature type="region of interest" description="Disordered" evidence="1">
    <location>
        <begin position="255"/>
        <end position="322"/>
    </location>
</feature>
<feature type="compositionally biased region" description="Polar residues" evidence="1">
    <location>
        <begin position="530"/>
        <end position="549"/>
    </location>
</feature>
<feature type="compositionally biased region" description="Polar residues" evidence="1">
    <location>
        <begin position="557"/>
        <end position="577"/>
    </location>
</feature>